<dbReference type="PROSITE" id="PS51294">
    <property type="entry name" value="HTH_MYB"/>
    <property type="match status" value="1"/>
</dbReference>
<keyword evidence="1" id="KW-0539">Nucleus</keyword>
<dbReference type="CDD" id="cd00229">
    <property type="entry name" value="SGNH_hydrolase"/>
    <property type="match status" value="1"/>
</dbReference>
<comment type="caution">
    <text evidence="5">The sequence shown here is derived from an EMBL/GenBank/DDBJ whole genome shotgun (WGS) entry which is preliminary data.</text>
</comment>
<evidence type="ECO:0000256" key="2">
    <source>
        <dbReference type="SAM" id="MobiDB-lite"/>
    </source>
</evidence>
<feature type="domain" description="Myb-like" evidence="3">
    <location>
        <begin position="234"/>
        <end position="286"/>
    </location>
</feature>
<dbReference type="SMART" id="SM00717">
    <property type="entry name" value="SANT"/>
    <property type="match status" value="1"/>
</dbReference>
<dbReference type="Proteomes" id="UP000186817">
    <property type="component" value="Unassembled WGS sequence"/>
</dbReference>
<evidence type="ECO:0000259" key="3">
    <source>
        <dbReference type="PROSITE" id="PS50090"/>
    </source>
</evidence>
<organism evidence="5 6">
    <name type="scientific">Symbiodinium microadriaticum</name>
    <name type="common">Dinoflagellate</name>
    <name type="synonym">Zooxanthella microadriatica</name>
    <dbReference type="NCBI Taxonomy" id="2951"/>
    <lineage>
        <taxon>Eukaryota</taxon>
        <taxon>Sar</taxon>
        <taxon>Alveolata</taxon>
        <taxon>Dinophyceae</taxon>
        <taxon>Suessiales</taxon>
        <taxon>Symbiodiniaceae</taxon>
        <taxon>Symbiodinium</taxon>
    </lineage>
</organism>
<evidence type="ECO:0000313" key="5">
    <source>
        <dbReference type="EMBL" id="OLQ03648.1"/>
    </source>
</evidence>
<dbReference type="CDD" id="cd11660">
    <property type="entry name" value="SANT_TRF"/>
    <property type="match status" value="1"/>
</dbReference>
<name>A0A1Q9E893_SYMMI</name>
<gene>
    <name evidence="5" type="ORF">AK812_SmicGene13379</name>
</gene>
<dbReference type="SUPFAM" id="SSF52266">
    <property type="entry name" value="SGNH hydrolase"/>
    <property type="match status" value="1"/>
</dbReference>
<dbReference type="EMBL" id="LSRX01000231">
    <property type="protein sequence ID" value="OLQ03648.1"/>
    <property type="molecule type" value="Genomic_DNA"/>
</dbReference>
<proteinExistence type="predicted"/>
<dbReference type="InterPro" id="IPR013830">
    <property type="entry name" value="SGNH_hydro"/>
</dbReference>
<reference evidence="5 6" key="1">
    <citation type="submission" date="2016-02" db="EMBL/GenBank/DDBJ databases">
        <title>Genome analysis of coral dinoflagellate symbionts highlights evolutionary adaptations to a symbiotic lifestyle.</title>
        <authorList>
            <person name="Aranda M."/>
            <person name="Li Y."/>
            <person name="Liew Y.J."/>
            <person name="Baumgarten S."/>
            <person name="Simakov O."/>
            <person name="Wilson M."/>
            <person name="Piel J."/>
            <person name="Ashoor H."/>
            <person name="Bougouffa S."/>
            <person name="Bajic V.B."/>
            <person name="Ryu T."/>
            <person name="Ravasi T."/>
            <person name="Bayer T."/>
            <person name="Micklem G."/>
            <person name="Kim H."/>
            <person name="Bhak J."/>
            <person name="Lajeunesse T.C."/>
            <person name="Voolstra C.R."/>
        </authorList>
    </citation>
    <scope>NUCLEOTIDE SEQUENCE [LARGE SCALE GENOMIC DNA]</scope>
    <source>
        <strain evidence="5 6">CCMP2467</strain>
    </source>
</reference>
<dbReference type="Gene3D" id="3.40.50.1110">
    <property type="entry name" value="SGNH hydrolase"/>
    <property type="match status" value="1"/>
</dbReference>
<dbReference type="InterPro" id="IPR036514">
    <property type="entry name" value="SGNH_hydro_sf"/>
</dbReference>
<sequence length="766" mass="83574">MGKSAEATVQEVDAAAFHLLNADFKGVNAFCEGANALCEKTLGVSRDALLQCRRLRLVARLAKVLRLLSQPGERLSNAARDWAKTPDIDTLLAVRDIGLEEGPASRAASADRLPREVFQAARKLSREMLPKHVEEDPIEIASKDSQASTVPGEPSRPAQSSEDRGLKRYKPGKPGQGEGSADRRPSRSGPNIFDDPLVSELPASEDARRSNKRVHSFAQLLDGDTSVAQGGAPKLRKEYSAWTEGEEQRLLEGFRIYGKQWNMISKSCGLQHRNGMQIKDKWRNLQKKGLVPAREGKDGRSEVEDVARILQLDLLFAPTRSPLLQRSHPFFRRTRSMCPMEKRRRISRERLLFCLCLALGGFGQFGRPAVSFTGLPGAVPKRCHSRLQVGVQGPEDLAAWAEPASTPERRSEWQQQTLLIWVAVVALWTFLDCVVDPGVKPFEDPGSLLNIALPTSVLVAPGAAVAASAQLAPRPTGIPEAKKMKTCAVFVGDSLTQGTLSANVLQVLESRCHRDLGAFVNAGRNFRALSDTLESDLLEEASALQPSHGLVLLLGTNDLIRYTAVAGAFRVSEEDWLASYEGQLQQAVSRIPQDFPVLLASPPPLGEDLNSEEARLGASMAKSVRRVAEKSECIYVPLFEACADHLNQAASRGSLAAKSRAYSLGESLLLLCALPWRLYAGSGESLQQIQEASGLELTVDLVHYGPVYGDIASRLFIRKRENISSAGPVSLSPVSFKTPLPGGIRPAPQRPDMATEQVGEMLLWDC</sequence>
<dbReference type="Gene3D" id="1.10.10.60">
    <property type="entry name" value="Homeodomain-like"/>
    <property type="match status" value="1"/>
</dbReference>
<feature type="domain" description="HTH myb-type" evidence="4">
    <location>
        <begin position="232"/>
        <end position="290"/>
    </location>
</feature>
<dbReference type="InterPro" id="IPR001005">
    <property type="entry name" value="SANT/Myb"/>
</dbReference>
<dbReference type="InterPro" id="IPR017930">
    <property type="entry name" value="Myb_dom"/>
</dbReference>
<dbReference type="PROSITE" id="PS50090">
    <property type="entry name" value="MYB_LIKE"/>
    <property type="match status" value="1"/>
</dbReference>
<dbReference type="PANTHER" id="PTHR46734:SF1">
    <property type="entry name" value="TELOMERIC REPEAT-BINDING FACTOR 1"/>
    <property type="match status" value="1"/>
</dbReference>
<dbReference type="Pfam" id="PF00249">
    <property type="entry name" value="Myb_DNA-binding"/>
    <property type="match status" value="1"/>
</dbReference>
<accession>A0A1Q9E893</accession>
<protein>
    <submittedName>
        <fullName evidence="5">Uncharacterized protein</fullName>
    </submittedName>
</protein>
<dbReference type="InterPro" id="IPR052450">
    <property type="entry name" value="TRBD-Containing_Protein"/>
</dbReference>
<dbReference type="InterPro" id="IPR009057">
    <property type="entry name" value="Homeodomain-like_sf"/>
</dbReference>
<evidence type="ECO:0000259" key="4">
    <source>
        <dbReference type="PROSITE" id="PS51294"/>
    </source>
</evidence>
<dbReference type="SUPFAM" id="SSF46689">
    <property type="entry name" value="Homeodomain-like"/>
    <property type="match status" value="1"/>
</dbReference>
<dbReference type="AlphaFoldDB" id="A0A1Q9E893"/>
<evidence type="ECO:0000313" key="6">
    <source>
        <dbReference type="Proteomes" id="UP000186817"/>
    </source>
</evidence>
<dbReference type="OrthoDB" id="608866at2759"/>
<dbReference type="Pfam" id="PF13472">
    <property type="entry name" value="Lipase_GDSL_2"/>
    <property type="match status" value="1"/>
</dbReference>
<evidence type="ECO:0000256" key="1">
    <source>
        <dbReference type="ARBA" id="ARBA00023242"/>
    </source>
</evidence>
<keyword evidence="6" id="KW-1185">Reference proteome</keyword>
<feature type="region of interest" description="Disordered" evidence="2">
    <location>
        <begin position="128"/>
        <end position="210"/>
    </location>
</feature>
<dbReference type="PANTHER" id="PTHR46734">
    <property type="entry name" value="TELOMERIC REPEAT-BINDING FACTOR 1 TERF1"/>
    <property type="match status" value="1"/>
</dbReference>